<evidence type="ECO:0000256" key="10">
    <source>
        <dbReference type="SAM" id="Phobius"/>
    </source>
</evidence>
<evidence type="ECO:0000259" key="12">
    <source>
        <dbReference type="PROSITE" id="PS50929"/>
    </source>
</evidence>
<dbReference type="GO" id="GO:0140359">
    <property type="term" value="F:ABC-type transporter activity"/>
    <property type="evidence" value="ECO:0007669"/>
    <property type="project" value="InterPro"/>
</dbReference>
<dbReference type="InterPro" id="IPR017871">
    <property type="entry name" value="ABC_transporter-like_CS"/>
</dbReference>
<sequence>MTLFHAIRRHLWLAVLFGIASNLLVLTPTLYLLQVYDRVLPSRSLETLAMLIVFMVIALAMMLAVDVVRARLLADLGRQVTDRLDQLALAARIDGQARRTAQPGLATLQDVSSLRHFLSGSGLIALLDLPWLVLYLAMMFAFHWVLGLISVLSAALLAGLTVLNDRMTRRRVRLYTTHQRETEQFLAQISRNAEIVAALGMEAAMTGAWSARRRIDMDAEAAVTDTSSSNRSISRVLRQWIQVVMMGAGAWLVINQAATGGVMLATTLLLGKALAPVEQLLGSWKQLVEVRQAWSRLDALWRRPPAASRVDLPTPAGRLTVEALSFSSATQADPRGRLLLRGIQFALQPGQLLVIVGASASGKSTLLRLLAGLWTPQAGAVRLDGANIAQWPRERLGRFLGYVPQDVELFAGTVAGNIARNPDPAARDAEAIVRAAQRARVHELILGLPNGYETQIGESGETLSGGQRQAIALARALYGDPRLVLLDEPNANLDADGERALNAALAQLKRDGVTVVVVTHRQAVLSIADRVMLMRNGEIECFGSREEVEAWVKSRTRPARPEPGKALQEATAS</sequence>
<dbReference type="NCBIfam" id="TIGR01842">
    <property type="entry name" value="type_I_sec_PrtD"/>
    <property type="match status" value="1"/>
</dbReference>
<dbReference type="Gene3D" id="1.20.1560.10">
    <property type="entry name" value="ABC transporter type 1, transmembrane domain"/>
    <property type="match status" value="1"/>
</dbReference>
<organism evidence="13 14">
    <name type="scientific">Paraburkholderia dinghuensis</name>
    <dbReference type="NCBI Taxonomy" id="2305225"/>
    <lineage>
        <taxon>Bacteria</taxon>
        <taxon>Pseudomonadati</taxon>
        <taxon>Pseudomonadota</taxon>
        <taxon>Betaproteobacteria</taxon>
        <taxon>Burkholderiales</taxon>
        <taxon>Burkholderiaceae</taxon>
        <taxon>Paraburkholderia</taxon>
    </lineage>
</organism>
<dbReference type="GO" id="GO:0005524">
    <property type="term" value="F:ATP binding"/>
    <property type="evidence" value="ECO:0007669"/>
    <property type="project" value="UniProtKB-KW"/>
</dbReference>
<evidence type="ECO:0000256" key="7">
    <source>
        <dbReference type="ARBA" id="ARBA00022989"/>
    </source>
</evidence>
<evidence type="ECO:0000256" key="9">
    <source>
        <dbReference type="SAM" id="MobiDB-lite"/>
    </source>
</evidence>
<dbReference type="GO" id="GO:0016887">
    <property type="term" value="F:ATP hydrolysis activity"/>
    <property type="evidence" value="ECO:0007669"/>
    <property type="project" value="InterPro"/>
</dbReference>
<dbReference type="Gene3D" id="3.40.50.300">
    <property type="entry name" value="P-loop containing nucleotide triphosphate hydrolases"/>
    <property type="match status" value="1"/>
</dbReference>
<dbReference type="InterPro" id="IPR011527">
    <property type="entry name" value="ABC1_TM_dom"/>
</dbReference>
<feature type="transmembrane region" description="Helical" evidence="10">
    <location>
        <begin position="144"/>
        <end position="163"/>
    </location>
</feature>
<dbReference type="SMART" id="SM00382">
    <property type="entry name" value="AAA"/>
    <property type="match status" value="1"/>
</dbReference>
<dbReference type="InterPro" id="IPR027417">
    <property type="entry name" value="P-loop_NTPase"/>
</dbReference>
<evidence type="ECO:0000259" key="11">
    <source>
        <dbReference type="PROSITE" id="PS50893"/>
    </source>
</evidence>
<evidence type="ECO:0000256" key="3">
    <source>
        <dbReference type="ARBA" id="ARBA00022519"/>
    </source>
</evidence>
<proteinExistence type="predicted"/>
<comment type="caution">
    <text evidence="13">The sequence shown here is derived from an EMBL/GenBank/DDBJ whole genome shotgun (WGS) entry which is preliminary data.</text>
</comment>
<feature type="transmembrane region" description="Helical" evidence="10">
    <location>
        <begin position="117"/>
        <end position="138"/>
    </location>
</feature>
<dbReference type="GO" id="GO:0005886">
    <property type="term" value="C:plasma membrane"/>
    <property type="evidence" value="ECO:0007669"/>
    <property type="project" value="UniProtKB-SubCell"/>
</dbReference>
<dbReference type="PROSITE" id="PS50929">
    <property type="entry name" value="ABC_TM1F"/>
    <property type="match status" value="1"/>
</dbReference>
<keyword evidence="14" id="KW-1185">Reference proteome</keyword>
<dbReference type="SUPFAM" id="SSF52540">
    <property type="entry name" value="P-loop containing nucleoside triphosphate hydrolases"/>
    <property type="match status" value="1"/>
</dbReference>
<dbReference type="PANTHER" id="PTHR24221:SF248">
    <property type="entry name" value="ABC TRANSPORTER TRANSMEMBRANE REGION"/>
    <property type="match status" value="1"/>
</dbReference>
<dbReference type="InterPro" id="IPR039421">
    <property type="entry name" value="Type_1_exporter"/>
</dbReference>
<dbReference type="OrthoDB" id="8554730at2"/>
<keyword evidence="3" id="KW-0997">Cell inner membrane</keyword>
<dbReference type="SUPFAM" id="SSF90123">
    <property type="entry name" value="ABC transporter transmembrane region"/>
    <property type="match status" value="1"/>
</dbReference>
<evidence type="ECO:0000256" key="8">
    <source>
        <dbReference type="ARBA" id="ARBA00023136"/>
    </source>
</evidence>
<dbReference type="AlphaFoldDB" id="A0A3N6NRP1"/>
<evidence type="ECO:0000313" key="13">
    <source>
        <dbReference type="EMBL" id="RQH02743.1"/>
    </source>
</evidence>
<dbReference type="PROSITE" id="PS50893">
    <property type="entry name" value="ABC_TRANSPORTER_2"/>
    <property type="match status" value="1"/>
</dbReference>
<dbReference type="Pfam" id="PF00664">
    <property type="entry name" value="ABC_membrane"/>
    <property type="match status" value="1"/>
</dbReference>
<evidence type="ECO:0000313" key="14">
    <source>
        <dbReference type="Proteomes" id="UP000272778"/>
    </source>
</evidence>
<dbReference type="EMBL" id="RQIS01000018">
    <property type="protein sequence ID" value="RQH02743.1"/>
    <property type="molecule type" value="Genomic_DNA"/>
</dbReference>
<dbReference type="GO" id="GO:0030253">
    <property type="term" value="P:protein secretion by the type I secretion system"/>
    <property type="evidence" value="ECO:0007669"/>
    <property type="project" value="InterPro"/>
</dbReference>
<evidence type="ECO:0000256" key="6">
    <source>
        <dbReference type="ARBA" id="ARBA00022840"/>
    </source>
</evidence>
<dbReference type="Pfam" id="PF00005">
    <property type="entry name" value="ABC_tran"/>
    <property type="match status" value="1"/>
</dbReference>
<keyword evidence="4 10" id="KW-0812">Transmembrane</keyword>
<feature type="domain" description="ABC transporter" evidence="11">
    <location>
        <begin position="319"/>
        <end position="561"/>
    </location>
</feature>
<feature type="domain" description="ABC transmembrane type-1" evidence="12">
    <location>
        <begin position="12"/>
        <end position="289"/>
    </location>
</feature>
<dbReference type="GO" id="GO:0034040">
    <property type="term" value="F:ATPase-coupled lipid transmembrane transporter activity"/>
    <property type="evidence" value="ECO:0007669"/>
    <property type="project" value="TreeGrafter"/>
</dbReference>
<dbReference type="GO" id="GO:0030256">
    <property type="term" value="C:type I protein secretion system complex"/>
    <property type="evidence" value="ECO:0007669"/>
    <property type="project" value="InterPro"/>
</dbReference>
<dbReference type="Proteomes" id="UP000272778">
    <property type="component" value="Unassembled WGS sequence"/>
</dbReference>
<keyword evidence="8 10" id="KW-0472">Membrane</keyword>
<dbReference type="PROSITE" id="PS00211">
    <property type="entry name" value="ABC_TRANSPORTER_1"/>
    <property type="match status" value="1"/>
</dbReference>
<comment type="subcellular location">
    <subcellularLocation>
        <location evidence="1">Cell membrane</location>
        <topology evidence="1">Multi-pass membrane protein</topology>
    </subcellularLocation>
</comment>
<dbReference type="PANTHER" id="PTHR24221">
    <property type="entry name" value="ATP-BINDING CASSETTE SUB-FAMILY B"/>
    <property type="match status" value="1"/>
</dbReference>
<feature type="transmembrane region" description="Helical" evidence="10">
    <location>
        <begin position="48"/>
        <end position="68"/>
    </location>
</feature>
<accession>A0A3N6NRP1</accession>
<feature type="region of interest" description="Disordered" evidence="9">
    <location>
        <begin position="553"/>
        <end position="573"/>
    </location>
</feature>
<evidence type="ECO:0000256" key="1">
    <source>
        <dbReference type="ARBA" id="ARBA00004651"/>
    </source>
</evidence>
<keyword evidence="2" id="KW-1003">Cell membrane</keyword>
<dbReference type="InterPro" id="IPR036640">
    <property type="entry name" value="ABC1_TM_sf"/>
</dbReference>
<name>A0A3N6NRP1_9BURK</name>
<evidence type="ECO:0000256" key="5">
    <source>
        <dbReference type="ARBA" id="ARBA00022741"/>
    </source>
</evidence>
<dbReference type="RefSeq" id="WP_124153127.1">
    <property type="nucleotide sequence ID" value="NZ_RQIS01000018.1"/>
</dbReference>
<protein>
    <submittedName>
        <fullName evidence="13">Type I secretion system permease/ATPase</fullName>
    </submittedName>
</protein>
<keyword evidence="5" id="KW-0547">Nucleotide-binding</keyword>
<dbReference type="InterPro" id="IPR003439">
    <property type="entry name" value="ABC_transporter-like_ATP-bd"/>
</dbReference>
<gene>
    <name evidence="13" type="ORF">D1Y85_21660</name>
</gene>
<evidence type="ECO:0000256" key="2">
    <source>
        <dbReference type="ARBA" id="ARBA00022475"/>
    </source>
</evidence>
<keyword evidence="6" id="KW-0067">ATP-binding</keyword>
<dbReference type="InterPro" id="IPR010128">
    <property type="entry name" value="ATPase_T1SS_PrtD-like"/>
</dbReference>
<evidence type="ECO:0000256" key="4">
    <source>
        <dbReference type="ARBA" id="ARBA00022692"/>
    </source>
</evidence>
<feature type="transmembrane region" description="Helical" evidence="10">
    <location>
        <begin position="12"/>
        <end position="36"/>
    </location>
</feature>
<dbReference type="InterPro" id="IPR003593">
    <property type="entry name" value="AAA+_ATPase"/>
</dbReference>
<feature type="transmembrane region" description="Helical" evidence="10">
    <location>
        <begin position="236"/>
        <end position="254"/>
    </location>
</feature>
<keyword evidence="7 10" id="KW-1133">Transmembrane helix</keyword>
<reference evidence="13 14" key="1">
    <citation type="submission" date="2018-11" db="EMBL/GenBank/DDBJ databases">
        <title>Paraburkholderia sp. DHOA04, isolated from soil.</title>
        <authorList>
            <person name="Gao Z.-H."/>
            <person name="Qiu L.-H."/>
            <person name="Fu J.-C."/>
        </authorList>
    </citation>
    <scope>NUCLEOTIDE SEQUENCE [LARGE SCALE GENOMIC DNA]</scope>
    <source>
        <strain evidence="13 14">DHOA04</strain>
    </source>
</reference>